<evidence type="ECO:0000256" key="5">
    <source>
        <dbReference type="ARBA" id="ARBA00022692"/>
    </source>
</evidence>
<evidence type="ECO:0000256" key="7">
    <source>
        <dbReference type="ARBA" id="ARBA00023053"/>
    </source>
</evidence>
<evidence type="ECO:0000256" key="3">
    <source>
        <dbReference type="ARBA" id="ARBA00022448"/>
    </source>
</evidence>
<evidence type="ECO:0000256" key="6">
    <source>
        <dbReference type="ARBA" id="ARBA00022989"/>
    </source>
</evidence>
<evidence type="ECO:0000256" key="12">
    <source>
        <dbReference type="RuleBase" id="RU000679"/>
    </source>
</evidence>
<keyword evidence="10 12" id="KW-0739">Sodium transport</keyword>
<keyword evidence="7" id="KW-0915">Sodium</keyword>
<dbReference type="InterPro" id="IPR001873">
    <property type="entry name" value="ENaC"/>
</dbReference>
<keyword evidence="9" id="KW-0472">Membrane</keyword>
<keyword evidence="14" id="KW-1185">Reference proteome</keyword>
<organism evidence="13 14">
    <name type="scientific">Nephila pilipes</name>
    <name type="common">Giant wood spider</name>
    <name type="synonym">Nephila maculata</name>
    <dbReference type="NCBI Taxonomy" id="299642"/>
    <lineage>
        <taxon>Eukaryota</taxon>
        <taxon>Metazoa</taxon>
        <taxon>Ecdysozoa</taxon>
        <taxon>Arthropoda</taxon>
        <taxon>Chelicerata</taxon>
        <taxon>Arachnida</taxon>
        <taxon>Araneae</taxon>
        <taxon>Araneomorphae</taxon>
        <taxon>Entelegynae</taxon>
        <taxon>Araneoidea</taxon>
        <taxon>Nephilidae</taxon>
        <taxon>Nephila</taxon>
    </lineage>
</organism>
<evidence type="ECO:0000256" key="10">
    <source>
        <dbReference type="ARBA" id="ARBA00023201"/>
    </source>
</evidence>
<comment type="caution">
    <text evidence="13">The sequence shown here is derived from an EMBL/GenBank/DDBJ whole genome shotgun (WGS) entry which is preliminary data.</text>
</comment>
<gene>
    <name evidence="13" type="primary">AVEN_224133_1</name>
    <name evidence="13" type="ORF">NPIL_250901</name>
</gene>
<keyword evidence="8 12" id="KW-0406">Ion transport</keyword>
<accession>A0A8X6PCS7</accession>
<evidence type="ECO:0000256" key="4">
    <source>
        <dbReference type="ARBA" id="ARBA00022461"/>
    </source>
</evidence>
<evidence type="ECO:0000256" key="8">
    <source>
        <dbReference type="ARBA" id="ARBA00023065"/>
    </source>
</evidence>
<dbReference type="EMBL" id="BMAW01019561">
    <property type="protein sequence ID" value="GFT64048.1"/>
    <property type="molecule type" value="Genomic_DNA"/>
</dbReference>
<keyword evidence="5 12" id="KW-0812">Transmembrane</keyword>
<comment type="subcellular location">
    <subcellularLocation>
        <location evidence="1">Membrane</location>
        <topology evidence="1">Multi-pass membrane protein</topology>
    </subcellularLocation>
</comment>
<reference evidence="13" key="1">
    <citation type="submission" date="2020-08" db="EMBL/GenBank/DDBJ databases">
        <title>Multicomponent nature underlies the extraordinary mechanical properties of spider dragline silk.</title>
        <authorList>
            <person name="Kono N."/>
            <person name="Nakamura H."/>
            <person name="Mori M."/>
            <person name="Yoshida Y."/>
            <person name="Ohtoshi R."/>
            <person name="Malay A.D."/>
            <person name="Moran D.A.P."/>
            <person name="Tomita M."/>
            <person name="Numata K."/>
            <person name="Arakawa K."/>
        </authorList>
    </citation>
    <scope>NUCLEOTIDE SEQUENCE</scope>
</reference>
<keyword evidence="11 12" id="KW-0407">Ion channel</keyword>
<dbReference type="OrthoDB" id="6434514at2759"/>
<evidence type="ECO:0000256" key="1">
    <source>
        <dbReference type="ARBA" id="ARBA00004141"/>
    </source>
</evidence>
<comment type="similarity">
    <text evidence="2 12">Belongs to the amiloride-sensitive sodium channel (TC 1.A.6) family.</text>
</comment>
<proteinExistence type="inferred from homology"/>
<evidence type="ECO:0000313" key="13">
    <source>
        <dbReference type="EMBL" id="GFT64048.1"/>
    </source>
</evidence>
<protein>
    <submittedName>
        <fullName evidence="13">Uncharacterized protein</fullName>
    </submittedName>
</protein>
<dbReference type="GO" id="GO:0005886">
    <property type="term" value="C:plasma membrane"/>
    <property type="evidence" value="ECO:0007669"/>
    <property type="project" value="TreeGrafter"/>
</dbReference>
<keyword evidence="4 12" id="KW-0894">Sodium channel</keyword>
<sequence length="335" mass="39644">MRLIWKLLKSAIFIVCVGCFSWQSTDFFQLYFTYPTATSVDLTFPDELIKPAITMCNSNPVKREDFCNKYPHLCQEPSNVTAFCEKHPYFCEYDPSNIVIPKLNYYARDNRNEAYDALFEIYSHYIMEEGADYWSWESPYKSGRGSKMKATFVYDYSRIVFITCYSSNLHIYGNEEVETIYSEETFRIPNSMNGFVTEIRDYDTFFPWSVPRILLSVHSPFVPINPFDEGMILEKYHEYYINVRMEEEHLLESPYQTNCTDYEDLWKKNNKTGPRSQEMCRERCRWNFFQSCNGCENGFSMVEKPKRMCKPGRLFSVLAWKIVIVAVLNSRCSQN</sequence>
<dbReference type="Pfam" id="PF00858">
    <property type="entry name" value="ASC"/>
    <property type="match status" value="1"/>
</dbReference>
<dbReference type="PANTHER" id="PTHR11690">
    <property type="entry name" value="AMILORIDE-SENSITIVE SODIUM CHANNEL-RELATED"/>
    <property type="match status" value="1"/>
</dbReference>
<evidence type="ECO:0000313" key="14">
    <source>
        <dbReference type="Proteomes" id="UP000887013"/>
    </source>
</evidence>
<evidence type="ECO:0000256" key="2">
    <source>
        <dbReference type="ARBA" id="ARBA00007193"/>
    </source>
</evidence>
<keyword evidence="3 12" id="KW-0813">Transport</keyword>
<evidence type="ECO:0000256" key="11">
    <source>
        <dbReference type="ARBA" id="ARBA00023303"/>
    </source>
</evidence>
<name>A0A8X6PCS7_NEPPI</name>
<dbReference type="GO" id="GO:0015280">
    <property type="term" value="F:ligand-gated sodium channel activity"/>
    <property type="evidence" value="ECO:0007669"/>
    <property type="project" value="TreeGrafter"/>
</dbReference>
<dbReference type="Proteomes" id="UP000887013">
    <property type="component" value="Unassembled WGS sequence"/>
</dbReference>
<dbReference type="AlphaFoldDB" id="A0A8X6PCS7"/>
<evidence type="ECO:0000256" key="9">
    <source>
        <dbReference type="ARBA" id="ARBA00023136"/>
    </source>
</evidence>
<keyword evidence="6" id="KW-1133">Transmembrane helix</keyword>